<dbReference type="OrthoDB" id="7172943at2"/>
<evidence type="ECO:0000313" key="2">
    <source>
        <dbReference type="EMBL" id="KYG67230.1"/>
    </source>
</evidence>
<proteinExistence type="predicted"/>
<name>A0A150WS19_BDEBC</name>
<sequence length="136" mass="15233">MIRIILSQALLCAGLIACATKPTPYQSTGFANPEGYSEEMQAPRVYRVSFTGIGFSTAEMVEKLLHRRCAEITVREGYDWFTYYAKGRNDYVRTHQKTVPSMYGTIHLHKGEVGEDGFLANAILAEPLPEGVQEKK</sequence>
<keyword evidence="3" id="KW-1185">Reference proteome</keyword>
<feature type="chain" id="PRO_5007573617" description="Lipoprotein" evidence="1">
    <location>
        <begin position="20"/>
        <end position="136"/>
    </location>
</feature>
<keyword evidence="1" id="KW-0732">Signal</keyword>
<dbReference type="PROSITE" id="PS51257">
    <property type="entry name" value="PROKAR_LIPOPROTEIN"/>
    <property type="match status" value="1"/>
</dbReference>
<evidence type="ECO:0000313" key="3">
    <source>
        <dbReference type="Proteomes" id="UP000075320"/>
    </source>
</evidence>
<dbReference type="AlphaFoldDB" id="A0A150WS19"/>
<feature type="signal peptide" evidence="1">
    <location>
        <begin position="1"/>
        <end position="19"/>
    </location>
</feature>
<dbReference type="NCBIfam" id="NF047637">
    <property type="entry name" value="lipo_CC0125"/>
    <property type="match status" value="1"/>
</dbReference>
<accession>A0A150WS19</accession>
<dbReference type="RefSeq" id="WP_061834805.1">
    <property type="nucleotide sequence ID" value="NZ_LUKE01000001.1"/>
</dbReference>
<comment type="caution">
    <text evidence="2">The sequence shown here is derived from an EMBL/GenBank/DDBJ whole genome shotgun (WGS) entry which is preliminary data.</text>
</comment>
<evidence type="ECO:0008006" key="4">
    <source>
        <dbReference type="Google" id="ProtNLM"/>
    </source>
</evidence>
<dbReference type="EMBL" id="LUKE01000001">
    <property type="protein sequence ID" value="KYG67230.1"/>
    <property type="molecule type" value="Genomic_DNA"/>
</dbReference>
<organism evidence="2 3">
    <name type="scientific">Bdellovibrio bacteriovorus</name>
    <dbReference type="NCBI Taxonomy" id="959"/>
    <lineage>
        <taxon>Bacteria</taxon>
        <taxon>Pseudomonadati</taxon>
        <taxon>Bdellovibrionota</taxon>
        <taxon>Bdellovibrionia</taxon>
        <taxon>Bdellovibrionales</taxon>
        <taxon>Pseudobdellovibrionaceae</taxon>
        <taxon>Bdellovibrio</taxon>
    </lineage>
</organism>
<reference evidence="2 3" key="1">
    <citation type="submission" date="2016-03" db="EMBL/GenBank/DDBJ databases">
        <authorList>
            <person name="Ploux O."/>
        </authorList>
    </citation>
    <scope>NUCLEOTIDE SEQUENCE [LARGE SCALE GENOMIC DNA]</scope>
    <source>
        <strain evidence="2 3">R0</strain>
    </source>
</reference>
<dbReference type="Proteomes" id="UP000075320">
    <property type="component" value="Unassembled WGS sequence"/>
</dbReference>
<protein>
    <recommendedName>
        <fullName evidence="4">Lipoprotein</fullName>
    </recommendedName>
</protein>
<gene>
    <name evidence="2" type="ORF">AZI86_09500</name>
</gene>
<evidence type="ECO:0000256" key="1">
    <source>
        <dbReference type="SAM" id="SignalP"/>
    </source>
</evidence>